<dbReference type="PANTHER" id="PTHR12763">
    <property type="match status" value="1"/>
</dbReference>
<comment type="subcellular location">
    <subcellularLocation>
        <location evidence="1">Mitochondrion inner membrane</location>
    </subcellularLocation>
</comment>
<keyword evidence="2" id="KW-0812">Transmembrane</keyword>
<evidence type="ECO:0000256" key="5">
    <source>
        <dbReference type="ARBA" id="ARBA00023128"/>
    </source>
</evidence>
<evidence type="ECO:0000256" key="4">
    <source>
        <dbReference type="ARBA" id="ARBA00022989"/>
    </source>
</evidence>
<evidence type="ECO:0000256" key="6">
    <source>
        <dbReference type="ARBA" id="ARBA00023136"/>
    </source>
</evidence>
<organism evidence="7 8">
    <name type="scientific">Trichinella spiralis</name>
    <name type="common">Trichina worm</name>
    <dbReference type="NCBI Taxonomy" id="6334"/>
    <lineage>
        <taxon>Eukaryota</taxon>
        <taxon>Metazoa</taxon>
        <taxon>Ecdysozoa</taxon>
        <taxon>Nematoda</taxon>
        <taxon>Enoplea</taxon>
        <taxon>Dorylaimia</taxon>
        <taxon>Trichinellida</taxon>
        <taxon>Trichinellidae</taxon>
        <taxon>Trichinella</taxon>
    </lineage>
</organism>
<gene>
    <name evidence="7" type="ORF">TSPI_05873</name>
</gene>
<comment type="caution">
    <text evidence="7">The sequence shown here is derived from an EMBL/GenBank/DDBJ whole genome shotgun (WGS) entry which is preliminary data.</text>
</comment>
<dbReference type="InterPro" id="IPR036869">
    <property type="entry name" value="J_dom_sf"/>
</dbReference>
<reference evidence="7 8" key="1">
    <citation type="submission" date="2024-07" db="EMBL/GenBank/DDBJ databases">
        <title>Enhanced genomic and transcriptomic resources for Trichinella pseudospiralis and T. spiralis underpin the discovery of pronounced molecular differences between stages and species.</title>
        <authorList>
            <person name="Pasi K.K."/>
            <person name="La Rosa G."/>
            <person name="Gomez-Morales M.A."/>
            <person name="Tosini F."/>
            <person name="Sumanam S."/>
            <person name="Young N.D."/>
            <person name="Chang B.C."/>
            <person name="Robin G.B."/>
        </authorList>
    </citation>
    <scope>NUCLEOTIDE SEQUENCE [LARGE SCALE GENOMIC DNA]</scope>
    <source>
        <strain evidence="7">ISS534</strain>
    </source>
</reference>
<dbReference type="PANTHER" id="PTHR12763:SF28">
    <property type="entry name" value="GEO10507P1-RELATED"/>
    <property type="match status" value="1"/>
</dbReference>
<keyword evidence="6" id="KW-0472">Membrane</keyword>
<dbReference type="Gene3D" id="1.10.287.110">
    <property type="entry name" value="DnaJ domain"/>
    <property type="match status" value="1"/>
</dbReference>
<evidence type="ECO:0000313" key="8">
    <source>
        <dbReference type="Proteomes" id="UP001558632"/>
    </source>
</evidence>
<protein>
    <submittedName>
        <fullName evidence="7">Mitochondrial import inner membrane translocase subunit</fullName>
    </submittedName>
</protein>
<accession>A0ABR3KH09</accession>
<evidence type="ECO:0000256" key="1">
    <source>
        <dbReference type="ARBA" id="ARBA00004273"/>
    </source>
</evidence>
<keyword evidence="8" id="KW-1185">Reference proteome</keyword>
<keyword evidence="4" id="KW-1133">Transmembrane helix</keyword>
<proteinExistence type="predicted"/>
<keyword evidence="5" id="KW-0496">Mitochondrion</keyword>
<evidence type="ECO:0000256" key="2">
    <source>
        <dbReference type="ARBA" id="ARBA00022692"/>
    </source>
</evidence>
<dbReference type="EMBL" id="JBEUSY010000354">
    <property type="protein sequence ID" value="KAL1237281.1"/>
    <property type="molecule type" value="Genomic_DNA"/>
</dbReference>
<keyword evidence="3" id="KW-0999">Mitochondrion inner membrane</keyword>
<dbReference type="Proteomes" id="UP001558632">
    <property type="component" value="Unassembled WGS sequence"/>
</dbReference>
<evidence type="ECO:0000313" key="7">
    <source>
        <dbReference type="EMBL" id="KAL1237281.1"/>
    </source>
</evidence>
<evidence type="ECO:0000256" key="3">
    <source>
        <dbReference type="ARBA" id="ARBA00022792"/>
    </source>
</evidence>
<sequence>MSSVAILAGLGIATAGILGRLAVRYGKQMSSRLKNQLDAIPGGTFSKYYQGGFEKKMTRREAFLILGLNANASKERIRLAHKRIREPLDKKNKFFWNLLTGHCEEFSLVISSMPSSTLCFSLINLQ</sequence>
<name>A0ABR3KH09_TRISP</name>